<dbReference type="EMBL" id="BACD03000031">
    <property type="protein sequence ID" value="GAO50270.1"/>
    <property type="molecule type" value="Genomic_DNA"/>
</dbReference>
<comment type="caution">
    <text evidence="1">The sequence shown here is derived from an EMBL/GenBank/DDBJ whole genome shotgun (WGS) entry which is preliminary data.</text>
</comment>
<proteinExistence type="predicted"/>
<evidence type="ECO:0000313" key="1">
    <source>
        <dbReference type="EMBL" id="GAO50270.1"/>
    </source>
</evidence>
<reference evidence="1 2" key="2">
    <citation type="journal article" date="2014" name="J. Gen. Appl. Microbiol.">
        <title>The early diverging ascomycetous budding yeast Saitoella complicata has three histone deacetylases belonging to the Clr6, Hos2, and Rpd3 lineages.</title>
        <authorList>
            <person name="Nishida H."/>
            <person name="Matsumoto T."/>
            <person name="Kondo S."/>
            <person name="Hamamoto M."/>
            <person name="Yoshikawa H."/>
        </authorList>
    </citation>
    <scope>NUCLEOTIDE SEQUENCE [LARGE SCALE GENOMIC DNA]</scope>
    <source>
        <strain evidence="1 2">NRRL Y-17804</strain>
    </source>
</reference>
<organism evidence="1 2">
    <name type="scientific">Saitoella complicata (strain BCRC 22490 / CBS 7301 / JCM 7358 / NBRC 10748 / NRRL Y-17804)</name>
    <dbReference type="NCBI Taxonomy" id="698492"/>
    <lineage>
        <taxon>Eukaryota</taxon>
        <taxon>Fungi</taxon>
        <taxon>Dikarya</taxon>
        <taxon>Ascomycota</taxon>
        <taxon>Taphrinomycotina</taxon>
        <taxon>Taphrinomycotina incertae sedis</taxon>
        <taxon>Saitoella</taxon>
    </lineage>
</organism>
<evidence type="ECO:0000313" key="2">
    <source>
        <dbReference type="Proteomes" id="UP000033140"/>
    </source>
</evidence>
<sequence>MHTLRPCKSSLSSYTSHSLPSTYFLSATITGYLTACSHSLLVNAGCVLITDPIDMKKPNVAALPTIDLPNDLRNPLGPGPLVRRFQPPVNER</sequence>
<dbReference type="Proteomes" id="UP000033140">
    <property type="component" value="Unassembled WGS sequence"/>
</dbReference>
<dbReference type="AlphaFoldDB" id="A0A0E9NLI1"/>
<gene>
    <name evidence="1" type="ORF">G7K_4401-t1</name>
</gene>
<keyword evidence="2" id="KW-1185">Reference proteome</keyword>
<protein>
    <submittedName>
        <fullName evidence="1">Uncharacterized protein</fullName>
    </submittedName>
</protein>
<reference evidence="1 2" key="1">
    <citation type="journal article" date="2011" name="J. Gen. Appl. Microbiol.">
        <title>Draft genome sequencing of the enigmatic yeast Saitoella complicata.</title>
        <authorList>
            <person name="Nishida H."/>
            <person name="Hamamoto M."/>
            <person name="Sugiyama J."/>
        </authorList>
    </citation>
    <scope>NUCLEOTIDE SEQUENCE [LARGE SCALE GENOMIC DNA]</scope>
    <source>
        <strain evidence="1 2">NRRL Y-17804</strain>
    </source>
</reference>
<accession>A0A0E9NLI1</accession>
<name>A0A0E9NLI1_SAICN</name>
<reference evidence="1 2" key="3">
    <citation type="journal article" date="2015" name="Genome Announc.">
        <title>Draft Genome Sequence of the Archiascomycetous Yeast Saitoella complicata.</title>
        <authorList>
            <person name="Yamauchi K."/>
            <person name="Kondo S."/>
            <person name="Hamamoto M."/>
            <person name="Takahashi Y."/>
            <person name="Ogura Y."/>
            <person name="Hayashi T."/>
            <person name="Nishida H."/>
        </authorList>
    </citation>
    <scope>NUCLEOTIDE SEQUENCE [LARGE SCALE GENOMIC DNA]</scope>
    <source>
        <strain evidence="1 2">NRRL Y-17804</strain>
    </source>
</reference>